<keyword evidence="2" id="KW-1185">Reference proteome</keyword>
<sequence length="103" mass="11955">MLQFPSSYSSAESELVKAESMSRRNLLHDEMRWRVVGMLQAVAKELNVHRCVIHRLRNHYQTDQNVSSHGSGRRRITTTAAYRFLLPRARCSRRTLTARQLAS</sequence>
<comment type="caution">
    <text evidence="1">The sequence shown here is derived from an EMBL/GenBank/DDBJ whole genome shotgun (WGS) entry which is preliminary data.</text>
</comment>
<protein>
    <submittedName>
        <fullName evidence="1">Uncharacterized protein</fullName>
    </submittedName>
</protein>
<reference evidence="1 2" key="1">
    <citation type="journal article" date="2019" name="Sci. Rep.">
        <title>Orb-weaving spider Araneus ventricosus genome elucidates the spidroin gene catalogue.</title>
        <authorList>
            <person name="Kono N."/>
            <person name="Nakamura H."/>
            <person name="Ohtoshi R."/>
            <person name="Moran D.A.P."/>
            <person name="Shinohara A."/>
            <person name="Yoshida Y."/>
            <person name="Fujiwara M."/>
            <person name="Mori M."/>
            <person name="Tomita M."/>
            <person name="Arakawa K."/>
        </authorList>
    </citation>
    <scope>NUCLEOTIDE SEQUENCE [LARGE SCALE GENOMIC DNA]</scope>
</reference>
<name>A0A4Y2AIL4_ARAVE</name>
<proteinExistence type="predicted"/>
<evidence type="ECO:0000313" key="1">
    <source>
        <dbReference type="EMBL" id="GBL79457.1"/>
    </source>
</evidence>
<dbReference type="Proteomes" id="UP000499080">
    <property type="component" value="Unassembled WGS sequence"/>
</dbReference>
<dbReference type="OrthoDB" id="6086860at2759"/>
<dbReference type="EMBL" id="BGPR01000018">
    <property type="protein sequence ID" value="GBL79457.1"/>
    <property type="molecule type" value="Genomic_DNA"/>
</dbReference>
<accession>A0A4Y2AIL4</accession>
<dbReference type="AlphaFoldDB" id="A0A4Y2AIL4"/>
<gene>
    <name evidence="1" type="ORF">AVEN_92620_1</name>
</gene>
<organism evidence="1 2">
    <name type="scientific">Araneus ventricosus</name>
    <name type="common">Orbweaver spider</name>
    <name type="synonym">Epeira ventricosa</name>
    <dbReference type="NCBI Taxonomy" id="182803"/>
    <lineage>
        <taxon>Eukaryota</taxon>
        <taxon>Metazoa</taxon>
        <taxon>Ecdysozoa</taxon>
        <taxon>Arthropoda</taxon>
        <taxon>Chelicerata</taxon>
        <taxon>Arachnida</taxon>
        <taxon>Araneae</taxon>
        <taxon>Araneomorphae</taxon>
        <taxon>Entelegynae</taxon>
        <taxon>Araneoidea</taxon>
        <taxon>Araneidae</taxon>
        <taxon>Araneus</taxon>
    </lineage>
</organism>
<evidence type="ECO:0000313" key="2">
    <source>
        <dbReference type="Proteomes" id="UP000499080"/>
    </source>
</evidence>